<dbReference type="InterPro" id="IPR020449">
    <property type="entry name" value="Tscrpt_reg_AraC-type_HTH"/>
</dbReference>
<dbReference type="SUPFAM" id="SSF46689">
    <property type="entry name" value="Homeodomain-like"/>
    <property type="match status" value="1"/>
</dbReference>
<protein>
    <submittedName>
        <fullName evidence="6">AraC family transcriptional regulator</fullName>
    </submittedName>
    <submittedName>
        <fullName evidence="5">Helix-turn-helix transcriptional regulator</fullName>
    </submittedName>
</protein>
<dbReference type="Gene3D" id="1.10.10.60">
    <property type="entry name" value="Homeodomain-like"/>
    <property type="match status" value="1"/>
</dbReference>
<dbReference type="PROSITE" id="PS00041">
    <property type="entry name" value="HTH_ARAC_FAMILY_1"/>
    <property type="match status" value="1"/>
</dbReference>
<dbReference type="InterPro" id="IPR018062">
    <property type="entry name" value="HTH_AraC-typ_CS"/>
</dbReference>
<dbReference type="EMBL" id="AAKZJA010000107">
    <property type="protein sequence ID" value="ECX1010445.1"/>
    <property type="molecule type" value="Genomic_DNA"/>
</dbReference>
<dbReference type="SMART" id="SM00342">
    <property type="entry name" value="HTH_ARAC"/>
    <property type="match status" value="1"/>
</dbReference>
<dbReference type="Pfam" id="PF12833">
    <property type="entry name" value="HTH_18"/>
    <property type="match status" value="1"/>
</dbReference>
<keyword evidence="2" id="KW-0238">DNA-binding</keyword>
<dbReference type="InterPro" id="IPR018060">
    <property type="entry name" value="HTH_AraC"/>
</dbReference>
<dbReference type="RefSeq" id="WP_052943223.1">
    <property type="nucleotide sequence ID" value="NZ_CP130084.1"/>
</dbReference>
<evidence type="ECO:0000256" key="2">
    <source>
        <dbReference type="ARBA" id="ARBA00023125"/>
    </source>
</evidence>
<dbReference type="EMBL" id="AAMFGU010000031">
    <property type="protein sequence ID" value="EDG7674457.1"/>
    <property type="molecule type" value="Genomic_DNA"/>
</dbReference>
<keyword evidence="3" id="KW-0804">Transcription</keyword>
<name>A0A634IYD8_SALET</name>
<sequence>MKNKPKDCNSIRLNNCTTYCCTLIYNNHAIISFKKDKKEFSLKNGEIAFLKRGETFDVEVISAAVTHKPEPPYYIIYLTPEIVSEMYNLMRSFFIEIKEETINDDSLFTFCPEEEDSYWIKRIFSTKENNLFNSKFIINIMSIILEFEHSQSIIQHLTLSKKENITDRVIALLEAEPSRNWYFTEVCDRLYLSESTLRKKLELENINFKKLLLDFKMKKAAELLKTTNKSITMISSELGYVYASYFIKVFKNYFGVTPKQFLKKFTY</sequence>
<feature type="domain" description="HTH araC/xylS-type" evidence="4">
    <location>
        <begin position="167"/>
        <end position="264"/>
    </location>
</feature>
<dbReference type="PANTHER" id="PTHR43280">
    <property type="entry name" value="ARAC-FAMILY TRANSCRIPTIONAL REGULATOR"/>
    <property type="match status" value="1"/>
</dbReference>
<dbReference type="GO" id="GO:0043565">
    <property type="term" value="F:sequence-specific DNA binding"/>
    <property type="evidence" value="ECO:0007669"/>
    <property type="project" value="InterPro"/>
</dbReference>
<accession>A0A634IYD8</accession>
<reference evidence="5" key="1">
    <citation type="submission" date="2018-07" db="EMBL/GenBank/DDBJ databases">
        <authorList>
            <consortium name="GenomeTrakr network: Whole genome sequencing for foodborne pathogen traceback"/>
        </authorList>
    </citation>
    <scope>NUCLEOTIDE SEQUENCE</scope>
    <source>
        <strain evidence="5">FSIS1503455</strain>
        <strain evidence="6">FSIS1700706</strain>
    </source>
</reference>
<organism evidence="5">
    <name type="scientific">Salmonella enterica subsp. enterica serovar Schwarzengrund</name>
    <dbReference type="NCBI Taxonomy" id="340190"/>
    <lineage>
        <taxon>Bacteria</taxon>
        <taxon>Pseudomonadati</taxon>
        <taxon>Pseudomonadota</taxon>
        <taxon>Gammaproteobacteria</taxon>
        <taxon>Enterobacterales</taxon>
        <taxon>Enterobacteriaceae</taxon>
        <taxon>Salmonella</taxon>
    </lineage>
</organism>
<proteinExistence type="predicted"/>
<dbReference type="GO" id="GO:0003700">
    <property type="term" value="F:DNA-binding transcription factor activity"/>
    <property type="evidence" value="ECO:0007669"/>
    <property type="project" value="InterPro"/>
</dbReference>
<dbReference type="InterPro" id="IPR009057">
    <property type="entry name" value="Homeodomain-like_sf"/>
</dbReference>
<dbReference type="PRINTS" id="PR00032">
    <property type="entry name" value="HTHARAC"/>
</dbReference>
<dbReference type="PANTHER" id="PTHR43280:SF33">
    <property type="entry name" value="HTH-TYPE TRANSCRIPTIONAL REGULATOR APPY-RELATED"/>
    <property type="match status" value="1"/>
</dbReference>
<evidence type="ECO:0000256" key="1">
    <source>
        <dbReference type="ARBA" id="ARBA00023015"/>
    </source>
</evidence>
<evidence type="ECO:0000256" key="3">
    <source>
        <dbReference type="ARBA" id="ARBA00023163"/>
    </source>
</evidence>
<comment type="caution">
    <text evidence="5">The sequence shown here is derived from an EMBL/GenBank/DDBJ whole genome shotgun (WGS) entry which is preliminary data.</text>
</comment>
<keyword evidence="1" id="KW-0805">Transcription regulation</keyword>
<dbReference type="AlphaFoldDB" id="A0A634IYD8"/>
<evidence type="ECO:0000313" key="6">
    <source>
        <dbReference type="EMBL" id="EDG7674457.1"/>
    </source>
</evidence>
<evidence type="ECO:0000259" key="4">
    <source>
        <dbReference type="PROSITE" id="PS01124"/>
    </source>
</evidence>
<gene>
    <name evidence="5" type="ORF">ATM10_24760</name>
    <name evidence="6" type="ORF">B9761_23155</name>
</gene>
<dbReference type="PROSITE" id="PS01124">
    <property type="entry name" value="HTH_ARAC_FAMILY_2"/>
    <property type="match status" value="1"/>
</dbReference>
<evidence type="ECO:0000313" key="5">
    <source>
        <dbReference type="EMBL" id="ECX1010445.1"/>
    </source>
</evidence>